<dbReference type="Gramene" id="novel_model_579_5bd9a17a">
    <property type="protein sequence ID" value="cds.novel_model_579_5bd9a17a"/>
    <property type="gene ID" value="novel_gene_327_5bd9a17a"/>
</dbReference>
<dbReference type="Pfam" id="PF26168">
    <property type="entry name" value="Glyco_transf_N"/>
    <property type="match status" value="1"/>
</dbReference>
<dbReference type="OrthoDB" id="5835829at2759"/>
<keyword evidence="3 4" id="KW-0808">Transferase</keyword>
<dbReference type="InterPro" id="IPR002213">
    <property type="entry name" value="UDP_glucos_trans"/>
</dbReference>
<evidence type="ECO:0000256" key="2">
    <source>
        <dbReference type="ARBA" id="ARBA00022676"/>
    </source>
</evidence>
<dbReference type="EC" id="2.4.1.-" evidence="5"/>
<keyword evidence="6" id="KW-0472">Membrane</keyword>
<dbReference type="FunFam" id="3.40.50.2000:FF:000064">
    <property type="entry name" value="Glycosyltransferase"/>
    <property type="match status" value="1"/>
</dbReference>
<dbReference type="Proteomes" id="UP000596661">
    <property type="component" value="Chromosome 1"/>
</dbReference>
<reference evidence="8" key="2">
    <citation type="submission" date="2021-03" db="UniProtKB">
        <authorList>
            <consortium name="EnsemblPlants"/>
        </authorList>
    </citation>
    <scope>IDENTIFICATION</scope>
</reference>
<dbReference type="PANTHER" id="PTHR48047:SF107">
    <property type="entry name" value="UDP-GLYCOSYLTRANSFERASE 92A1-LIKE"/>
    <property type="match status" value="1"/>
</dbReference>
<dbReference type="CDD" id="cd03784">
    <property type="entry name" value="GT1_Gtf-like"/>
    <property type="match status" value="1"/>
</dbReference>
<comment type="similarity">
    <text evidence="1 4">Belongs to the UDP-glycosyltransferase family.</text>
</comment>
<proteinExistence type="inferred from homology"/>
<dbReference type="SUPFAM" id="SSF53756">
    <property type="entry name" value="UDP-Glycosyltransferase/glycogen phosphorylase"/>
    <property type="match status" value="1"/>
</dbReference>
<evidence type="ECO:0000313" key="9">
    <source>
        <dbReference type="Proteomes" id="UP000596661"/>
    </source>
</evidence>
<keyword evidence="2 4" id="KW-0328">Glycosyltransferase</keyword>
<reference evidence="8" key="1">
    <citation type="submission" date="2018-11" db="EMBL/GenBank/DDBJ databases">
        <authorList>
            <person name="Grassa J C."/>
        </authorList>
    </citation>
    <scope>NUCLEOTIDE SEQUENCE [LARGE SCALE GENOMIC DNA]</scope>
</reference>
<sequence>MHSEFGEFFSLFPSLSLSFFISFIMSNRTSSSRHDDYILMLPFLAHGHLIPFLALAKQIHQRTGITLIIASTKLNINYLRRSSSNQYENSDSGIHFSELPFTSSDHGLPPNTETTENLSLAEVVGLFYASLSLETPCRNLIHESIGKYGRPPLCVISDVFMGWAVGVANSFDTVSITFTTCGAYGTAAYMSIWLELPHRKTESEEFEVTGFPKRCRFHRSQLHQFLRAADGSDRWSRFFQPQLKLSLKSHAWLCYTVEEVETFGLQILRDYVKRTVWCVGSLLPQAVLNDKSCSPSSSLSFSKQRVSKEVGISVAKLFEWLDSQEPKSVLYISFGSQNTIGATQMMELAIGLEKSLKPFVWVIRPPLGFDLKGEFRQEWLPEGFEERLKGKNLGLLVRNWAPQLDILAHKSIGAFLSHCGWNSVQESLSQGVPIISWPIAAEQSHNSKMLVEEKGVCVELTKGALGSIVGDEVKKVIDLVMESNGEGEEMRKRASEIKLQIRAAVKEEGGHKGSALKAIDDFVAFLAHREENVKSKDIIT</sequence>
<protein>
    <recommendedName>
        <fullName evidence="5">Glycosyltransferase</fullName>
        <ecNumber evidence="5">2.4.1.-</ecNumber>
    </recommendedName>
</protein>
<organism evidence="8 9">
    <name type="scientific">Cannabis sativa</name>
    <name type="common">Hemp</name>
    <name type="synonym">Marijuana</name>
    <dbReference type="NCBI Taxonomy" id="3483"/>
    <lineage>
        <taxon>Eukaryota</taxon>
        <taxon>Viridiplantae</taxon>
        <taxon>Streptophyta</taxon>
        <taxon>Embryophyta</taxon>
        <taxon>Tracheophyta</taxon>
        <taxon>Spermatophyta</taxon>
        <taxon>Magnoliopsida</taxon>
        <taxon>eudicotyledons</taxon>
        <taxon>Gunneridae</taxon>
        <taxon>Pentapetalae</taxon>
        <taxon>rosids</taxon>
        <taxon>fabids</taxon>
        <taxon>Rosales</taxon>
        <taxon>Cannabaceae</taxon>
        <taxon>Cannabis</taxon>
    </lineage>
</organism>
<feature type="domain" description="Glycosyltransferase N-terminal" evidence="7">
    <location>
        <begin position="38"/>
        <end position="183"/>
    </location>
</feature>
<accession>A0A803R6W0</accession>
<dbReference type="EnsemblPlants" id="novel_model_579_5bd9a17a">
    <property type="protein sequence ID" value="cds.novel_model_579_5bd9a17a"/>
    <property type="gene ID" value="novel_gene_327_5bd9a17a"/>
</dbReference>
<dbReference type="InterPro" id="IPR058980">
    <property type="entry name" value="Glyco_transf_N"/>
</dbReference>
<keyword evidence="9" id="KW-1185">Reference proteome</keyword>
<feature type="transmembrane region" description="Helical" evidence="6">
    <location>
        <begin position="6"/>
        <end position="25"/>
    </location>
</feature>
<dbReference type="EMBL" id="UZAU01000017">
    <property type="status" value="NOT_ANNOTATED_CDS"/>
    <property type="molecule type" value="Genomic_DNA"/>
</dbReference>
<dbReference type="AlphaFoldDB" id="A0A803R6W0"/>
<dbReference type="PANTHER" id="PTHR48047">
    <property type="entry name" value="GLYCOSYLTRANSFERASE"/>
    <property type="match status" value="1"/>
</dbReference>
<dbReference type="Gene3D" id="3.40.50.2000">
    <property type="entry name" value="Glycogen Phosphorylase B"/>
    <property type="match status" value="2"/>
</dbReference>
<feature type="transmembrane region" description="Helical" evidence="6">
    <location>
        <begin position="37"/>
        <end position="56"/>
    </location>
</feature>
<dbReference type="GO" id="GO:0035251">
    <property type="term" value="F:UDP-glucosyltransferase activity"/>
    <property type="evidence" value="ECO:0007669"/>
    <property type="project" value="TreeGrafter"/>
</dbReference>
<dbReference type="InterPro" id="IPR035595">
    <property type="entry name" value="UDP_glycos_trans_CS"/>
</dbReference>
<dbReference type="Pfam" id="PF00201">
    <property type="entry name" value="UDPGT"/>
    <property type="match status" value="1"/>
</dbReference>
<name>A0A803R6W0_CANSA</name>
<dbReference type="OMA" id="GFYGRQI"/>
<evidence type="ECO:0000259" key="7">
    <source>
        <dbReference type="Pfam" id="PF26168"/>
    </source>
</evidence>
<evidence type="ECO:0000256" key="3">
    <source>
        <dbReference type="ARBA" id="ARBA00022679"/>
    </source>
</evidence>
<evidence type="ECO:0000256" key="5">
    <source>
        <dbReference type="RuleBase" id="RU362057"/>
    </source>
</evidence>
<evidence type="ECO:0000256" key="4">
    <source>
        <dbReference type="RuleBase" id="RU003718"/>
    </source>
</evidence>
<evidence type="ECO:0000256" key="6">
    <source>
        <dbReference type="SAM" id="Phobius"/>
    </source>
</evidence>
<keyword evidence="6" id="KW-1133">Transmembrane helix</keyword>
<evidence type="ECO:0000313" key="8">
    <source>
        <dbReference type="EnsemblPlants" id="cds.novel_model_579_5bd9a17a"/>
    </source>
</evidence>
<dbReference type="FunFam" id="3.40.50.2000:FF:000103">
    <property type="entry name" value="Glycosyltransferase"/>
    <property type="match status" value="1"/>
</dbReference>
<dbReference type="PROSITE" id="PS00375">
    <property type="entry name" value="UDPGT"/>
    <property type="match status" value="1"/>
</dbReference>
<keyword evidence="6" id="KW-0812">Transmembrane</keyword>
<evidence type="ECO:0000256" key="1">
    <source>
        <dbReference type="ARBA" id="ARBA00009995"/>
    </source>
</evidence>